<evidence type="ECO:0000313" key="3">
    <source>
        <dbReference type="Proteomes" id="UP000287033"/>
    </source>
</evidence>
<name>A0A401TU00_CHIPU</name>
<protein>
    <submittedName>
        <fullName evidence="2">Uncharacterized protein</fullName>
    </submittedName>
</protein>
<dbReference type="Proteomes" id="UP000287033">
    <property type="component" value="Unassembled WGS sequence"/>
</dbReference>
<reference evidence="2 3" key="1">
    <citation type="journal article" date="2018" name="Nat. Ecol. Evol.">
        <title>Shark genomes provide insights into elasmobranch evolution and the origin of vertebrates.</title>
        <authorList>
            <person name="Hara Y"/>
            <person name="Yamaguchi K"/>
            <person name="Onimaru K"/>
            <person name="Kadota M"/>
            <person name="Koyanagi M"/>
            <person name="Keeley SD"/>
            <person name="Tatsumi K"/>
            <person name="Tanaka K"/>
            <person name="Motone F"/>
            <person name="Kageyama Y"/>
            <person name="Nozu R"/>
            <person name="Adachi N"/>
            <person name="Nishimura O"/>
            <person name="Nakagawa R"/>
            <person name="Tanegashima C"/>
            <person name="Kiyatake I"/>
            <person name="Matsumoto R"/>
            <person name="Murakumo K"/>
            <person name="Nishida K"/>
            <person name="Terakita A"/>
            <person name="Kuratani S"/>
            <person name="Sato K"/>
            <person name="Hyodo S Kuraku.S."/>
        </authorList>
    </citation>
    <scope>NUCLEOTIDE SEQUENCE [LARGE SCALE GENOMIC DNA]</scope>
</reference>
<comment type="caution">
    <text evidence="2">The sequence shown here is derived from an EMBL/GenBank/DDBJ whole genome shotgun (WGS) entry which is preliminary data.</text>
</comment>
<dbReference type="EMBL" id="BEZZ01178709">
    <property type="protein sequence ID" value="GCC46107.1"/>
    <property type="molecule type" value="Genomic_DNA"/>
</dbReference>
<accession>A0A401TU00</accession>
<feature type="region of interest" description="Disordered" evidence="1">
    <location>
        <begin position="1"/>
        <end position="87"/>
    </location>
</feature>
<sequence>MPSSSPSRWDRRTKSRAPCRWSHAQAAWARPELRAPSAHGATGRPALLHGNTPQRLYPEDPSHHRRAPARGGSAHSGQQIHTWRRAP</sequence>
<evidence type="ECO:0000313" key="2">
    <source>
        <dbReference type="EMBL" id="GCC46107.1"/>
    </source>
</evidence>
<organism evidence="2 3">
    <name type="scientific">Chiloscyllium punctatum</name>
    <name type="common">Brownbanded bambooshark</name>
    <name type="synonym">Hemiscyllium punctatum</name>
    <dbReference type="NCBI Taxonomy" id="137246"/>
    <lineage>
        <taxon>Eukaryota</taxon>
        <taxon>Metazoa</taxon>
        <taxon>Chordata</taxon>
        <taxon>Craniata</taxon>
        <taxon>Vertebrata</taxon>
        <taxon>Chondrichthyes</taxon>
        <taxon>Elasmobranchii</taxon>
        <taxon>Galeomorphii</taxon>
        <taxon>Galeoidea</taxon>
        <taxon>Orectolobiformes</taxon>
        <taxon>Hemiscylliidae</taxon>
        <taxon>Chiloscyllium</taxon>
    </lineage>
</organism>
<keyword evidence="3" id="KW-1185">Reference proteome</keyword>
<evidence type="ECO:0000256" key="1">
    <source>
        <dbReference type="SAM" id="MobiDB-lite"/>
    </source>
</evidence>
<proteinExistence type="predicted"/>
<feature type="non-terminal residue" evidence="2">
    <location>
        <position position="87"/>
    </location>
</feature>
<dbReference type="AlphaFoldDB" id="A0A401TU00"/>
<gene>
    <name evidence="2" type="ORF">chiPu_0030260</name>
</gene>